<dbReference type="Proteomes" id="UP000199036">
    <property type="component" value="Unassembled WGS sequence"/>
</dbReference>
<dbReference type="InterPro" id="IPR026444">
    <property type="entry name" value="Secre_tail"/>
</dbReference>
<dbReference type="AlphaFoldDB" id="A0A1I5CS72"/>
<feature type="chain" id="PRO_5011436280" evidence="2">
    <location>
        <begin position="20"/>
        <end position="325"/>
    </location>
</feature>
<protein>
    <submittedName>
        <fullName evidence="4">Por secretion system C-terminal sorting domain-containing protein</fullName>
    </submittedName>
</protein>
<evidence type="ECO:0000313" key="5">
    <source>
        <dbReference type="Proteomes" id="UP000199036"/>
    </source>
</evidence>
<name>A0A1I5CS72_9FLAO</name>
<feature type="domain" description="Secretion system C-terminal sorting" evidence="3">
    <location>
        <begin position="259"/>
        <end position="325"/>
    </location>
</feature>
<dbReference type="Pfam" id="PF18962">
    <property type="entry name" value="Por_Secre_tail"/>
    <property type="match status" value="1"/>
</dbReference>
<feature type="signal peptide" evidence="2">
    <location>
        <begin position="1"/>
        <end position="19"/>
    </location>
</feature>
<evidence type="ECO:0000256" key="2">
    <source>
        <dbReference type="SAM" id="SignalP"/>
    </source>
</evidence>
<dbReference type="EMBL" id="FOVI01000013">
    <property type="protein sequence ID" value="SFN89784.1"/>
    <property type="molecule type" value="Genomic_DNA"/>
</dbReference>
<gene>
    <name evidence="4" type="ORF">SAMN05421741_11339</name>
</gene>
<proteinExistence type="predicted"/>
<organism evidence="4 5">
    <name type="scientific">Paenimyroides ummariense</name>
    <dbReference type="NCBI Taxonomy" id="913024"/>
    <lineage>
        <taxon>Bacteria</taxon>
        <taxon>Pseudomonadati</taxon>
        <taxon>Bacteroidota</taxon>
        <taxon>Flavobacteriia</taxon>
        <taxon>Flavobacteriales</taxon>
        <taxon>Flavobacteriaceae</taxon>
        <taxon>Paenimyroides</taxon>
    </lineage>
</organism>
<keyword evidence="1 2" id="KW-0732">Signal</keyword>
<dbReference type="RefSeq" id="WP_091523544.1">
    <property type="nucleotide sequence ID" value="NZ_FOVI01000013.1"/>
</dbReference>
<evidence type="ECO:0000313" key="4">
    <source>
        <dbReference type="EMBL" id="SFN89784.1"/>
    </source>
</evidence>
<dbReference type="STRING" id="913024.SAMN05421741_11339"/>
<dbReference type="OrthoDB" id="1347532at2"/>
<reference evidence="5" key="1">
    <citation type="submission" date="2016-10" db="EMBL/GenBank/DDBJ databases">
        <authorList>
            <person name="Varghese N."/>
            <person name="Submissions S."/>
        </authorList>
    </citation>
    <scope>NUCLEOTIDE SEQUENCE [LARGE SCALE GENOMIC DNA]</scope>
    <source>
        <strain evidence="5">DS-12</strain>
    </source>
</reference>
<keyword evidence="5" id="KW-1185">Reference proteome</keyword>
<evidence type="ECO:0000256" key="1">
    <source>
        <dbReference type="ARBA" id="ARBA00022729"/>
    </source>
</evidence>
<evidence type="ECO:0000259" key="3">
    <source>
        <dbReference type="Pfam" id="PF18962"/>
    </source>
</evidence>
<dbReference type="NCBIfam" id="TIGR04183">
    <property type="entry name" value="Por_Secre_tail"/>
    <property type="match status" value="1"/>
</dbReference>
<sequence>MKTKITLFITLIISLFANAQPFYTFNKLNSTYADLVNPISINNSKPWQKHNVNNALYWDYTLPFNFNINGINYKFITFDGANISLLSMSASEVELYGTGIHIADKSAANATTSVSPIGYKIDGSTGNRIFKMQFKNAGSSVERNFYSGNTYYLNVQIWLYESSNVIEYRIGDHNLITYNYPNDEPYTNFGLGGEPSSGAFVCMLYNNAQNPLLGEYTDSSQVTLDNYGFTGYPVSGTVFRFAPAANAGISDNLFDTVKVYPNPTADFLFFDHLAEAKEYKIYSITGNVVKKGAISVDHNKISVSEIPAAVYLLQIDQSTFKFVKK</sequence>
<accession>A0A1I5CS72</accession>